<sequence length="239" mass="26279">MRITRFVAGTVSAGLLGLTPIAIAAPGQAASTWTTTTTATPDTTSVTYGDDLYINVDVAGSDGYGPSSGTSTLYAMEAGSSTWVPVTTGAYPGSDFYPVKPRMTTTYKVVFNGYTEPVQTEYSDNYTPSESAPFTVGVTRNVKIDNAKARMTIKGKVKPNYKKKKVKVQIKKGKRYVKFKTVKTDKKSKFQVRLPAPRRGNKLYFKITVPGNSKFQSYSEIWYTYSYRSTITPRIAKLG</sequence>
<reference evidence="3" key="1">
    <citation type="journal article" date="2019" name="Int. J. Syst. Evol. Microbiol.">
        <title>The Global Catalogue of Microorganisms (GCM) 10K type strain sequencing project: providing services to taxonomists for standard genome sequencing and annotation.</title>
        <authorList>
            <consortium name="The Broad Institute Genomics Platform"/>
            <consortium name="The Broad Institute Genome Sequencing Center for Infectious Disease"/>
            <person name="Wu L."/>
            <person name="Ma J."/>
        </authorList>
    </citation>
    <scope>NUCLEOTIDE SEQUENCE [LARGE SCALE GENOMIC DNA]</scope>
    <source>
        <strain evidence="3">CGMCC 1.12791</strain>
    </source>
</reference>
<proteinExistence type="predicted"/>
<dbReference type="EMBL" id="BNAD01000008">
    <property type="protein sequence ID" value="GHE18171.1"/>
    <property type="molecule type" value="Genomic_DNA"/>
</dbReference>
<accession>A0ABQ3HLQ9</accession>
<feature type="signal peptide" evidence="1">
    <location>
        <begin position="1"/>
        <end position="24"/>
    </location>
</feature>
<evidence type="ECO:0000256" key="1">
    <source>
        <dbReference type="SAM" id="SignalP"/>
    </source>
</evidence>
<protein>
    <submittedName>
        <fullName evidence="2">Uncharacterized protein</fullName>
    </submittedName>
</protein>
<gene>
    <name evidence="2" type="ORF">GCM10011376_27810</name>
</gene>
<feature type="chain" id="PRO_5045787438" evidence="1">
    <location>
        <begin position="25"/>
        <end position="239"/>
    </location>
</feature>
<comment type="caution">
    <text evidence="2">The sequence shown here is derived from an EMBL/GenBank/DDBJ whole genome shotgun (WGS) entry which is preliminary data.</text>
</comment>
<dbReference type="Proteomes" id="UP000597341">
    <property type="component" value="Unassembled WGS sequence"/>
</dbReference>
<name>A0ABQ3HLQ9_9ACTN</name>
<dbReference type="RefSeq" id="WP_191280085.1">
    <property type="nucleotide sequence ID" value="NZ_BNAD01000008.1"/>
</dbReference>
<evidence type="ECO:0000313" key="2">
    <source>
        <dbReference type="EMBL" id="GHE18171.1"/>
    </source>
</evidence>
<evidence type="ECO:0000313" key="3">
    <source>
        <dbReference type="Proteomes" id="UP000597341"/>
    </source>
</evidence>
<organism evidence="2 3">
    <name type="scientific">Nocardioides flavus</name>
    <name type="common">ex Wang et al. 2016</name>
    <dbReference type="NCBI Taxonomy" id="2058780"/>
    <lineage>
        <taxon>Bacteria</taxon>
        <taxon>Bacillati</taxon>
        <taxon>Actinomycetota</taxon>
        <taxon>Actinomycetes</taxon>
        <taxon>Propionibacteriales</taxon>
        <taxon>Nocardioidaceae</taxon>
        <taxon>Nocardioides</taxon>
    </lineage>
</organism>
<keyword evidence="1" id="KW-0732">Signal</keyword>
<keyword evidence="3" id="KW-1185">Reference proteome</keyword>